<dbReference type="Proteomes" id="UP000245771">
    <property type="component" value="Unassembled WGS sequence"/>
</dbReference>
<proteinExistence type="inferred from homology"/>
<dbReference type="SUPFAM" id="SSF51735">
    <property type="entry name" value="NAD(P)-binding Rossmann-fold domains"/>
    <property type="match status" value="1"/>
</dbReference>
<dbReference type="RefSeq" id="XP_025355929.1">
    <property type="nucleotide sequence ID" value="XM_025496176.1"/>
</dbReference>
<dbReference type="InParanoid" id="A0A316VD72"/>
<dbReference type="STRING" id="1280837.A0A316VD72"/>
<dbReference type="InterPro" id="IPR036291">
    <property type="entry name" value="NAD(P)-bd_dom_sf"/>
</dbReference>
<sequence>WNDQLAIVTGASGGLGASIAKKLIARGCGGVICVDIKNNEWLQKGEGNNYPRAKSIRCDISRPEEITQLANTIKEQFSDRKVSILISNAGIMHGAPLLDLPEGQFEKTINVNFTSSYYLLRAFLPDMISAGRGHIVATSSVMAYLGVSRLSDYVASKHALTGLMESLRYELDKIYRKPNIRTSIVVLGQMTTPLFSKYKMSSIGGFLMPLQDPDSVAEDIVDNIHLNKSSYIYRPYLARLATIVQAMPQWIRDLAQKISGADEAFQN</sequence>
<protein>
    <submittedName>
        <fullName evidence="5">NAD(P)-binding protein</fullName>
    </submittedName>
</protein>
<dbReference type="FunCoup" id="A0A316VD72">
    <property type="interactions" value="87"/>
</dbReference>
<dbReference type="GeneID" id="37017957"/>
<dbReference type="InterPro" id="IPR002347">
    <property type="entry name" value="SDR_fam"/>
</dbReference>
<evidence type="ECO:0000256" key="4">
    <source>
        <dbReference type="RuleBase" id="RU000363"/>
    </source>
</evidence>
<evidence type="ECO:0000256" key="1">
    <source>
        <dbReference type="ARBA" id="ARBA00006484"/>
    </source>
</evidence>
<feature type="non-terminal residue" evidence="5">
    <location>
        <position position="267"/>
    </location>
</feature>
<dbReference type="PRINTS" id="PR00081">
    <property type="entry name" value="GDHRDH"/>
</dbReference>
<keyword evidence="2" id="KW-0521">NADP</keyword>
<dbReference type="Pfam" id="PF00106">
    <property type="entry name" value="adh_short"/>
    <property type="match status" value="1"/>
</dbReference>
<dbReference type="Gene3D" id="3.40.50.720">
    <property type="entry name" value="NAD(P)-binding Rossmann-like Domain"/>
    <property type="match status" value="1"/>
</dbReference>
<keyword evidence="6" id="KW-1185">Reference proteome</keyword>
<evidence type="ECO:0000256" key="2">
    <source>
        <dbReference type="ARBA" id="ARBA00022857"/>
    </source>
</evidence>
<dbReference type="GO" id="GO:0016616">
    <property type="term" value="F:oxidoreductase activity, acting on the CH-OH group of donors, NAD or NADP as acceptor"/>
    <property type="evidence" value="ECO:0007669"/>
    <property type="project" value="TreeGrafter"/>
</dbReference>
<dbReference type="PANTHER" id="PTHR24322:SF736">
    <property type="entry name" value="RETINOL DEHYDROGENASE 10"/>
    <property type="match status" value="1"/>
</dbReference>
<gene>
    <name evidence="5" type="ORF">FA14DRAFT_116437</name>
</gene>
<dbReference type="AlphaFoldDB" id="A0A316VD72"/>
<dbReference type="EMBL" id="KZ819603">
    <property type="protein sequence ID" value="PWN35627.1"/>
    <property type="molecule type" value="Genomic_DNA"/>
</dbReference>
<accession>A0A316VD72</accession>
<dbReference type="InterPro" id="IPR020904">
    <property type="entry name" value="Sc_DH/Rdtase_CS"/>
</dbReference>
<name>A0A316VD72_9BASI</name>
<organism evidence="5 6">
    <name type="scientific">Meira miltonrushii</name>
    <dbReference type="NCBI Taxonomy" id="1280837"/>
    <lineage>
        <taxon>Eukaryota</taxon>
        <taxon>Fungi</taxon>
        <taxon>Dikarya</taxon>
        <taxon>Basidiomycota</taxon>
        <taxon>Ustilaginomycotina</taxon>
        <taxon>Exobasidiomycetes</taxon>
        <taxon>Exobasidiales</taxon>
        <taxon>Brachybasidiaceae</taxon>
        <taxon>Meira</taxon>
    </lineage>
</organism>
<dbReference type="PROSITE" id="PS00061">
    <property type="entry name" value="ADH_SHORT"/>
    <property type="match status" value="1"/>
</dbReference>
<comment type="similarity">
    <text evidence="1 4">Belongs to the short-chain dehydrogenases/reductases (SDR) family.</text>
</comment>
<dbReference type="PANTHER" id="PTHR24322">
    <property type="entry name" value="PKSB"/>
    <property type="match status" value="1"/>
</dbReference>
<feature type="non-terminal residue" evidence="5">
    <location>
        <position position="1"/>
    </location>
</feature>
<reference evidence="5 6" key="1">
    <citation type="journal article" date="2018" name="Mol. Biol. Evol.">
        <title>Broad Genomic Sampling Reveals a Smut Pathogenic Ancestry of the Fungal Clade Ustilaginomycotina.</title>
        <authorList>
            <person name="Kijpornyongpan T."/>
            <person name="Mondo S.J."/>
            <person name="Barry K."/>
            <person name="Sandor L."/>
            <person name="Lee J."/>
            <person name="Lipzen A."/>
            <person name="Pangilinan J."/>
            <person name="LaButti K."/>
            <person name="Hainaut M."/>
            <person name="Henrissat B."/>
            <person name="Grigoriev I.V."/>
            <person name="Spatafora J.W."/>
            <person name="Aime M.C."/>
        </authorList>
    </citation>
    <scope>NUCLEOTIDE SEQUENCE [LARGE SCALE GENOMIC DNA]</scope>
    <source>
        <strain evidence="5 6">MCA 3882</strain>
    </source>
</reference>
<evidence type="ECO:0000313" key="6">
    <source>
        <dbReference type="Proteomes" id="UP000245771"/>
    </source>
</evidence>
<evidence type="ECO:0000313" key="5">
    <source>
        <dbReference type="EMBL" id="PWN35627.1"/>
    </source>
</evidence>
<dbReference type="OrthoDB" id="10253736at2759"/>
<dbReference type="PRINTS" id="PR00080">
    <property type="entry name" value="SDRFAMILY"/>
</dbReference>
<keyword evidence="3" id="KW-0560">Oxidoreductase</keyword>
<evidence type="ECO:0000256" key="3">
    <source>
        <dbReference type="ARBA" id="ARBA00023002"/>
    </source>
</evidence>